<accession>A0A2M9R3P7</accession>
<feature type="domain" description="HTH tetR-type" evidence="5">
    <location>
        <begin position="1"/>
        <end position="59"/>
    </location>
</feature>
<dbReference type="InterPro" id="IPR009057">
    <property type="entry name" value="Homeodomain-like_sf"/>
</dbReference>
<dbReference type="PANTHER" id="PTHR43479">
    <property type="entry name" value="ACREF/ENVCD OPERON REPRESSOR-RELATED"/>
    <property type="match status" value="1"/>
</dbReference>
<proteinExistence type="predicted"/>
<dbReference type="Gene3D" id="1.10.10.60">
    <property type="entry name" value="Homeodomain-like"/>
    <property type="match status" value="1"/>
</dbReference>
<comment type="caution">
    <text evidence="6">The sequence shown here is derived from an EMBL/GenBank/DDBJ whole genome shotgun (WGS) entry which is preliminary data.</text>
</comment>
<organism evidence="6 7">
    <name type="scientific">Avrilella dinanensis</name>
    <dbReference type="NCBI Taxonomy" id="2008672"/>
    <lineage>
        <taxon>Bacteria</taxon>
        <taxon>Pseudomonadati</taxon>
        <taxon>Bacteroidota</taxon>
        <taxon>Flavobacteriia</taxon>
        <taxon>Flavobacteriales</taxon>
        <taxon>Flavobacteriaceae</taxon>
        <taxon>Avrilella</taxon>
    </lineage>
</organism>
<dbReference type="SUPFAM" id="SSF46689">
    <property type="entry name" value="Homeodomain-like"/>
    <property type="match status" value="1"/>
</dbReference>
<dbReference type="PRINTS" id="PR00455">
    <property type="entry name" value="HTHTETR"/>
</dbReference>
<dbReference type="AlphaFoldDB" id="A0A2M9R3P7"/>
<evidence type="ECO:0000256" key="4">
    <source>
        <dbReference type="PROSITE-ProRule" id="PRU00335"/>
    </source>
</evidence>
<evidence type="ECO:0000256" key="1">
    <source>
        <dbReference type="ARBA" id="ARBA00023015"/>
    </source>
</evidence>
<dbReference type="EMBL" id="NIPO01000001">
    <property type="protein sequence ID" value="PJR03481.1"/>
    <property type="molecule type" value="Genomic_DNA"/>
</dbReference>
<feature type="DNA-binding region" description="H-T-H motif" evidence="4">
    <location>
        <begin position="22"/>
        <end position="41"/>
    </location>
</feature>
<dbReference type="InterPro" id="IPR050624">
    <property type="entry name" value="HTH-type_Tx_Regulator"/>
</dbReference>
<dbReference type="GO" id="GO:0003677">
    <property type="term" value="F:DNA binding"/>
    <property type="evidence" value="ECO:0007669"/>
    <property type="project" value="UniProtKB-UniRule"/>
</dbReference>
<gene>
    <name evidence="6" type="ORF">CDL10_02360</name>
</gene>
<evidence type="ECO:0000313" key="7">
    <source>
        <dbReference type="Proteomes" id="UP000231960"/>
    </source>
</evidence>
<dbReference type="Gene3D" id="1.10.357.10">
    <property type="entry name" value="Tetracycline Repressor, domain 2"/>
    <property type="match status" value="1"/>
</dbReference>
<evidence type="ECO:0000256" key="2">
    <source>
        <dbReference type="ARBA" id="ARBA00023125"/>
    </source>
</evidence>
<protein>
    <recommendedName>
        <fullName evidence="5">HTH tetR-type domain-containing protein</fullName>
    </recommendedName>
</protein>
<dbReference type="PROSITE" id="PS50977">
    <property type="entry name" value="HTH_TETR_2"/>
    <property type="match status" value="1"/>
</dbReference>
<evidence type="ECO:0000259" key="5">
    <source>
        <dbReference type="PROSITE" id="PS50977"/>
    </source>
</evidence>
<name>A0A2M9R3P7_9FLAO</name>
<sequence>MKETILKKSIELFIDKGFKAVTMDDIAMELGISKKTIYQHFPSKKELIKSTVDYVYDSSMNKMKCIVGKCETPIHEHFEMKNCIKELLGHNVNPATIFQFKKYYPRLSERIEKRRYEDLDFTILRNLREGVEQGLYRKEIDIEFIAQAFFSATTSFFKNEEFINKNTQSIDDLEFKFTEYHLRGIVTPKGLKVLEQLLNKTK</sequence>
<keyword evidence="7" id="KW-1185">Reference proteome</keyword>
<evidence type="ECO:0000313" key="6">
    <source>
        <dbReference type="EMBL" id="PJR03481.1"/>
    </source>
</evidence>
<dbReference type="FunFam" id="1.10.10.60:FF:000141">
    <property type="entry name" value="TetR family transcriptional regulator"/>
    <property type="match status" value="1"/>
</dbReference>
<evidence type="ECO:0000256" key="3">
    <source>
        <dbReference type="ARBA" id="ARBA00023163"/>
    </source>
</evidence>
<keyword evidence="1" id="KW-0805">Transcription regulation</keyword>
<dbReference type="OrthoDB" id="881297at2"/>
<keyword evidence="3" id="KW-0804">Transcription</keyword>
<keyword evidence="2 4" id="KW-0238">DNA-binding</keyword>
<dbReference type="InterPro" id="IPR036271">
    <property type="entry name" value="Tet_transcr_reg_TetR-rel_C_sf"/>
</dbReference>
<reference evidence="6 7" key="1">
    <citation type="submission" date="2017-06" db="EMBL/GenBank/DDBJ databases">
        <title>Description of Avrilella dinanensis gen. nov. sp. nov.</title>
        <authorList>
            <person name="Leyer C."/>
            <person name="Sassi M."/>
            <person name="Minet J."/>
            <person name="Kayal S."/>
            <person name="Cattoir V."/>
        </authorList>
    </citation>
    <scope>NUCLEOTIDE SEQUENCE [LARGE SCALE GENOMIC DNA]</scope>
    <source>
        <strain evidence="6 7">UR159</strain>
    </source>
</reference>
<dbReference type="RefSeq" id="WP_100677049.1">
    <property type="nucleotide sequence ID" value="NZ_NIPO01000001.1"/>
</dbReference>
<dbReference type="SUPFAM" id="SSF48498">
    <property type="entry name" value="Tetracyclin repressor-like, C-terminal domain"/>
    <property type="match status" value="1"/>
</dbReference>
<dbReference type="PANTHER" id="PTHR43479:SF11">
    <property type="entry name" value="ACREF_ENVCD OPERON REPRESSOR-RELATED"/>
    <property type="match status" value="1"/>
</dbReference>
<dbReference type="Proteomes" id="UP000231960">
    <property type="component" value="Unassembled WGS sequence"/>
</dbReference>
<dbReference type="Pfam" id="PF00440">
    <property type="entry name" value="TetR_N"/>
    <property type="match status" value="1"/>
</dbReference>
<dbReference type="InterPro" id="IPR001647">
    <property type="entry name" value="HTH_TetR"/>
</dbReference>